<dbReference type="InterPro" id="IPR014729">
    <property type="entry name" value="Rossmann-like_a/b/a_fold"/>
</dbReference>
<comment type="similarity">
    <text evidence="1">Belongs to the universal stress protein A family.</text>
</comment>
<name>A0ABN3NKV7_9ACTN</name>
<comment type="caution">
    <text evidence="3">The sequence shown here is derived from an EMBL/GenBank/DDBJ whole genome shotgun (WGS) entry which is preliminary data.</text>
</comment>
<organism evidence="3 4">
    <name type="scientific">Pilimelia columellifera subsp. columellifera</name>
    <dbReference type="NCBI Taxonomy" id="706583"/>
    <lineage>
        <taxon>Bacteria</taxon>
        <taxon>Bacillati</taxon>
        <taxon>Actinomycetota</taxon>
        <taxon>Actinomycetes</taxon>
        <taxon>Micromonosporales</taxon>
        <taxon>Micromonosporaceae</taxon>
        <taxon>Pilimelia</taxon>
    </lineage>
</organism>
<dbReference type="PANTHER" id="PTHR46553:SF3">
    <property type="entry name" value="ADENINE NUCLEOTIDE ALPHA HYDROLASES-LIKE SUPERFAMILY PROTEIN"/>
    <property type="match status" value="1"/>
</dbReference>
<evidence type="ECO:0000256" key="1">
    <source>
        <dbReference type="ARBA" id="ARBA00008791"/>
    </source>
</evidence>
<dbReference type="Pfam" id="PF00582">
    <property type="entry name" value="Usp"/>
    <property type="match status" value="1"/>
</dbReference>
<sequence length="154" mass="16418">MDSNYRIVVGVDGSEGGRRALEWAVREAAARQGTVQAVATWRWDNLEGGMLPTSAERDLAEQTLEREVQSLSGRLRSTVAIAAEVVEGRAAEALSDAARDADLLVLGSHGHSRVWHTVLGSVSEECIRRATCPVVVVPTPKPAPATSSEPVLHG</sequence>
<protein>
    <submittedName>
        <fullName evidence="3">Universal stress protein</fullName>
    </submittedName>
</protein>
<dbReference type="PANTHER" id="PTHR46553">
    <property type="entry name" value="ADENINE NUCLEOTIDE ALPHA HYDROLASES-LIKE SUPERFAMILY PROTEIN"/>
    <property type="match status" value="1"/>
</dbReference>
<dbReference type="Proteomes" id="UP001499978">
    <property type="component" value="Unassembled WGS sequence"/>
</dbReference>
<dbReference type="CDD" id="cd00293">
    <property type="entry name" value="USP-like"/>
    <property type="match status" value="1"/>
</dbReference>
<dbReference type="EMBL" id="BAAARY010000011">
    <property type="protein sequence ID" value="GAA2525435.1"/>
    <property type="molecule type" value="Genomic_DNA"/>
</dbReference>
<dbReference type="InterPro" id="IPR006016">
    <property type="entry name" value="UspA"/>
</dbReference>
<dbReference type="RefSeq" id="WP_344172534.1">
    <property type="nucleotide sequence ID" value="NZ_BAAARY010000011.1"/>
</dbReference>
<dbReference type="InterPro" id="IPR006015">
    <property type="entry name" value="Universal_stress_UspA"/>
</dbReference>
<accession>A0ABN3NKV7</accession>
<feature type="domain" description="UspA" evidence="2">
    <location>
        <begin position="6"/>
        <end position="138"/>
    </location>
</feature>
<reference evidence="3 4" key="1">
    <citation type="journal article" date="2019" name="Int. J. Syst. Evol. Microbiol.">
        <title>The Global Catalogue of Microorganisms (GCM) 10K type strain sequencing project: providing services to taxonomists for standard genome sequencing and annotation.</title>
        <authorList>
            <consortium name="The Broad Institute Genomics Platform"/>
            <consortium name="The Broad Institute Genome Sequencing Center for Infectious Disease"/>
            <person name="Wu L."/>
            <person name="Ma J."/>
        </authorList>
    </citation>
    <scope>NUCLEOTIDE SEQUENCE [LARGE SCALE GENOMIC DNA]</scope>
    <source>
        <strain evidence="3 4">JCM 3367</strain>
    </source>
</reference>
<dbReference type="SUPFAM" id="SSF52402">
    <property type="entry name" value="Adenine nucleotide alpha hydrolases-like"/>
    <property type="match status" value="1"/>
</dbReference>
<evidence type="ECO:0000259" key="2">
    <source>
        <dbReference type="Pfam" id="PF00582"/>
    </source>
</evidence>
<dbReference type="PRINTS" id="PR01438">
    <property type="entry name" value="UNVRSLSTRESS"/>
</dbReference>
<keyword evidence="4" id="KW-1185">Reference proteome</keyword>
<gene>
    <name evidence="3" type="ORF">GCM10010201_25130</name>
</gene>
<dbReference type="Gene3D" id="3.40.50.620">
    <property type="entry name" value="HUPs"/>
    <property type="match status" value="1"/>
</dbReference>
<evidence type="ECO:0000313" key="4">
    <source>
        <dbReference type="Proteomes" id="UP001499978"/>
    </source>
</evidence>
<evidence type="ECO:0000313" key="3">
    <source>
        <dbReference type="EMBL" id="GAA2525435.1"/>
    </source>
</evidence>
<proteinExistence type="inferred from homology"/>